<evidence type="ECO:0000256" key="11">
    <source>
        <dbReference type="SAM" id="Phobius"/>
    </source>
</evidence>
<keyword evidence="15" id="KW-1185">Reference proteome</keyword>
<accession>A0AAW1YG03</accession>
<dbReference type="AlphaFoldDB" id="A0AAW1YG03"/>
<dbReference type="SMART" id="SM00220">
    <property type="entry name" value="S_TKc"/>
    <property type="match status" value="1"/>
</dbReference>
<dbReference type="InterPro" id="IPR000719">
    <property type="entry name" value="Prot_kinase_dom"/>
</dbReference>
<dbReference type="InterPro" id="IPR011009">
    <property type="entry name" value="Kinase-like_dom_sf"/>
</dbReference>
<keyword evidence="5" id="KW-0418">Kinase</keyword>
<evidence type="ECO:0000256" key="10">
    <source>
        <dbReference type="RuleBase" id="RU000304"/>
    </source>
</evidence>
<dbReference type="PROSITE" id="PS00107">
    <property type="entry name" value="PROTEIN_KINASE_ATP"/>
    <property type="match status" value="1"/>
</dbReference>
<protein>
    <recommendedName>
        <fullName evidence="1">non-specific serine/threonine protein kinase</fullName>
        <ecNumber evidence="1">2.7.11.1</ecNumber>
    </recommendedName>
</protein>
<dbReference type="PROSITE" id="PS00108">
    <property type="entry name" value="PROTEIN_KINASE_ST"/>
    <property type="match status" value="1"/>
</dbReference>
<comment type="similarity">
    <text evidence="10">Belongs to the protein kinase superfamily.</text>
</comment>
<dbReference type="EMBL" id="JBEDUW010000001">
    <property type="protein sequence ID" value="KAK9947500.1"/>
    <property type="molecule type" value="Genomic_DNA"/>
</dbReference>
<feature type="signal peptide" evidence="12">
    <location>
        <begin position="1"/>
        <end position="30"/>
    </location>
</feature>
<evidence type="ECO:0000313" key="15">
    <source>
        <dbReference type="Proteomes" id="UP001457282"/>
    </source>
</evidence>
<evidence type="ECO:0000256" key="9">
    <source>
        <dbReference type="PROSITE-ProRule" id="PRU10141"/>
    </source>
</evidence>
<dbReference type="GO" id="GO:0005524">
    <property type="term" value="F:ATP binding"/>
    <property type="evidence" value="ECO:0007669"/>
    <property type="project" value="UniProtKB-UniRule"/>
</dbReference>
<dbReference type="EC" id="2.7.11.1" evidence="1"/>
<comment type="caution">
    <text evidence="14">The sequence shown here is derived from an EMBL/GenBank/DDBJ whole genome shotgun (WGS) entry which is preliminary data.</text>
</comment>
<feature type="chain" id="PRO_5043934854" description="non-specific serine/threonine protein kinase" evidence="12">
    <location>
        <begin position="31"/>
        <end position="460"/>
    </location>
</feature>
<dbReference type="Proteomes" id="UP001457282">
    <property type="component" value="Unassembled WGS sequence"/>
</dbReference>
<dbReference type="Pfam" id="PF00069">
    <property type="entry name" value="Pkinase"/>
    <property type="match status" value="1"/>
</dbReference>
<evidence type="ECO:0000256" key="1">
    <source>
        <dbReference type="ARBA" id="ARBA00012513"/>
    </source>
</evidence>
<evidence type="ECO:0000256" key="5">
    <source>
        <dbReference type="ARBA" id="ARBA00022777"/>
    </source>
</evidence>
<dbReference type="PANTHER" id="PTHR46008">
    <property type="entry name" value="LEAF RUST 10 DISEASE-RESISTANCE LOCUS RECEPTOR-LIKE PROTEIN KINASE-LIKE 1.4"/>
    <property type="match status" value="1"/>
</dbReference>
<name>A0AAW1YG03_RUBAR</name>
<keyword evidence="3" id="KW-0808">Transferase</keyword>
<feature type="binding site" evidence="9">
    <location>
        <position position="217"/>
    </location>
    <ligand>
        <name>ATP</name>
        <dbReference type="ChEBI" id="CHEBI:30616"/>
    </ligand>
</feature>
<keyword evidence="4 9" id="KW-0547">Nucleotide-binding</keyword>
<evidence type="ECO:0000256" key="12">
    <source>
        <dbReference type="SAM" id="SignalP"/>
    </source>
</evidence>
<keyword evidence="11" id="KW-0812">Transmembrane</keyword>
<feature type="transmembrane region" description="Helical" evidence="11">
    <location>
        <begin position="134"/>
        <end position="154"/>
    </location>
</feature>
<evidence type="ECO:0000256" key="8">
    <source>
        <dbReference type="ARBA" id="ARBA00048679"/>
    </source>
</evidence>
<dbReference type="InterPro" id="IPR017441">
    <property type="entry name" value="Protein_kinase_ATP_BS"/>
</dbReference>
<feature type="domain" description="Protein kinase" evidence="13">
    <location>
        <begin position="185"/>
        <end position="437"/>
    </location>
</feature>
<proteinExistence type="inferred from homology"/>
<dbReference type="Gene3D" id="1.10.510.10">
    <property type="entry name" value="Transferase(Phosphotransferase) domain 1"/>
    <property type="match status" value="2"/>
</dbReference>
<evidence type="ECO:0000256" key="6">
    <source>
        <dbReference type="ARBA" id="ARBA00022840"/>
    </source>
</evidence>
<dbReference type="InterPro" id="IPR008271">
    <property type="entry name" value="Ser/Thr_kinase_AS"/>
</dbReference>
<keyword evidence="12" id="KW-0732">Signal</keyword>
<keyword evidence="6 9" id="KW-0067">ATP-binding</keyword>
<dbReference type="PANTHER" id="PTHR46008:SF48">
    <property type="entry name" value="PROTEIN KINASE DOMAIN-CONTAINING PROTEIN"/>
    <property type="match status" value="1"/>
</dbReference>
<keyword evidence="2 10" id="KW-0723">Serine/threonine-protein kinase</keyword>
<organism evidence="14 15">
    <name type="scientific">Rubus argutus</name>
    <name type="common">Southern blackberry</name>
    <dbReference type="NCBI Taxonomy" id="59490"/>
    <lineage>
        <taxon>Eukaryota</taxon>
        <taxon>Viridiplantae</taxon>
        <taxon>Streptophyta</taxon>
        <taxon>Embryophyta</taxon>
        <taxon>Tracheophyta</taxon>
        <taxon>Spermatophyta</taxon>
        <taxon>Magnoliopsida</taxon>
        <taxon>eudicotyledons</taxon>
        <taxon>Gunneridae</taxon>
        <taxon>Pentapetalae</taxon>
        <taxon>rosids</taxon>
        <taxon>fabids</taxon>
        <taxon>Rosales</taxon>
        <taxon>Rosaceae</taxon>
        <taxon>Rosoideae</taxon>
        <taxon>Rosoideae incertae sedis</taxon>
        <taxon>Rubus</taxon>
    </lineage>
</organism>
<evidence type="ECO:0000313" key="14">
    <source>
        <dbReference type="EMBL" id="KAK9947500.1"/>
    </source>
</evidence>
<keyword evidence="11" id="KW-1133">Transmembrane helix</keyword>
<dbReference type="PROSITE" id="PS50011">
    <property type="entry name" value="PROTEIN_KINASE_DOM"/>
    <property type="match status" value="1"/>
</dbReference>
<comment type="catalytic activity">
    <reaction evidence="7">
        <text>L-threonyl-[protein] + ATP = O-phospho-L-threonyl-[protein] + ADP + H(+)</text>
        <dbReference type="Rhea" id="RHEA:46608"/>
        <dbReference type="Rhea" id="RHEA-COMP:11060"/>
        <dbReference type="Rhea" id="RHEA-COMP:11605"/>
        <dbReference type="ChEBI" id="CHEBI:15378"/>
        <dbReference type="ChEBI" id="CHEBI:30013"/>
        <dbReference type="ChEBI" id="CHEBI:30616"/>
        <dbReference type="ChEBI" id="CHEBI:61977"/>
        <dbReference type="ChEBI" id="CHEBI:456216"/>
        <dbReference type="EC" id="2.7.11.1"/>
    </reaction>
</comment>
<evidence type="ECO:0000256" key="4">
    <source>
        <dbReference type="ARBA" id="ARBA00022741"/>
    </source>
</evidence>
<keyword evidence="11" id="KW-0472">Membrane</keyword>
<evidence type="ECO:0000256" key="3">
    <source>
        <dbReference type="ARBA" id="ARBA00022679"/>
    </source>
</evidence>
<dbReference type="FunFam" id="1.10.510.10:FF:000300">
    <property type="entry name" value="Calmodulin-binding receptor-like cytoplasmic kinase 3"/>
    <property type="match status" value="1"/>
</dbReference>
<reference evidence="14 15" key="1">
    <citation type="journal article" date="2023" name="G3 (Bethesda)">
        <title>A chromosome-length genome assembly and annotation of blackberry (Rubus argutus, cv. 'Hillquist').</title>
        <authorList>
            <person name="Bruna T."/>
            <person name="Aryal R."/>
            <person name="Dudchenko O."/>
            <person name="Sargent D.J."/>
            <person name="Mead D."/>
            <person name="Buti M."/>
            <person name="Cavallini A."/>
            <person name="Hytonen T."/>
            <person name="Andres J."/>
            <person name="Pham M."/>
            <person name="Weisz D."/>
            <person name="Mascagni F."/>
            <person name="Usai G."/>
            <person name="Natali L."/>
            <person name="Bassil N."/>
            <person name="Fernandez G.E."/>
            <person name="Lomsadze A."/>
            <person name="Armour M."/>
            <person name="Olukolu B."/>
            <person name="Poorten T."/>
            <person name="Britton C."/>
            <person name="Davik J."/>
            <person name="Ashrafi H."/>
            <person name="Aiden E.L."/>
            <person name="Borodovsky M."/>
            <person name="Worthington M."/>
        </authorList>
    </citation>
    <scope>NUCLEOTIDE SEQUENCE [LARGE SCALE GENOMIC DNA]</scope>
    <source>
        <strain evidence="14">PI 553951</strain>
    </source>
</reference>
<evidence type="ECO:0000256" key="7">
    <source>
        <dbReference type="ARBA" id="ARBA00047899"/>
    </source>
</evidence>
<dbReference type="SUPFAM" id="SSF56112">
    <property type="entry name" value="Protein kinase-like (PK-like)"/>
    <property type="match status" value="1"/>
</dbReference>
<comment type="catalytic activity">
    <reaction evidence="8">
        <text>L-seryl-[protein] + ATP = O-phospho-L-seryl-[protein] + ADP + H(+)</text>
        <dbReference type="Rhea" id="RHEA:17989"/>
        <dbReference type="Rhea" id="RHEA-COMP:9863"/>
        <dbReference type="Rhea" id="RHEA-COMP:11604"/>
        <dbReference type="ChEBI" id="CHEBI:15378"/>
        <dbReference type="ChEBI" id="CHEBI:29999"/>
        <dbReference type="ChEBI" id="CHEBI:30616"/>
        <dbReference type="ChEBI" id="CHEBI:83421"/>
        <dbReference type="ChEBI" id="CHEBI:456216"/>
        <dbReference type="EC" id="2.7.11.1"/>
    </reaction>
</comment>
<gene>
    <name evidence="14" type="ORF">M0R45_003122</name>
</gene>
<evidence type="ECO:0000256" key="2">
    <source>
        <dbReference type="ARBA" id="ARBA00022527"/>
    </source>
</evidence>
<sequence>MEIELMPFSLAVIVSSLLLLVQLPAIPASGFVTQSRVCKDHFAYANSNGQDLFYINGNSVEKALFCEALHTYHANGCILEGYLGSNRCGSVISLVEFPFKTGRKLMQKESRDESTSHDGEDKNAYESLSMTKKVGIAASGTLLVCCVFLCPCFLRKRKKLLTMFLLRTIQWIQLLLLKLPGQPAISKSQLIGEGGFGTVYKARLGDGQVVSVKRAKKELFENLQTEFSTEVELLAKIDHRNLVKLLENIWMVNMKTLEFNQRLEIAIDVAHALTYLHQYAEKQIIHRDVKSSNILLTESMRAKVADFGFARLGPMDTDRTHISTKVKGTVGYLDPEYMKTYQLTPKSDVYSFGILLIEIVTGRRPVELKRTVEERVTLRWAFKKLNEGNVVELIDPAMEEVVDAEVLMKFFDLAIQCAAPIRADRPDMKIVGEQLWTIRADYLKSLKRGVIQSERHLLPP</sequence>
<evidence type="ECO:0000259" key="13">
    <source>
        <dbReference type="PROSITE" id="PS50011"/>
    </source>
</evidence>
<dbReference type="GO" id="GO:0004674">
    <property type="term" value="F:protein serine/threonine kinase activity"/>
    <property type="evidence" value="ECO:0007669"/>
    <property type="project" value="UniProtKB-KW"/>
</dbReference>